<feature type="transmembrane region" description="Helical" evidence="6">
    <location>
        <begin position="460"/>
        <end position="480"/>
    </location>
</feature>
<dbReference type="STRING" id="5627.A0A1C7MTC9"/>
<dbReference type="GO" id="GO:0055085">
    <property type="term" value="P:transmembrane transport"/>
    <property type="evidence" value="ECO:0007669"/>
    <property type="project" value="InterPro"/>
</dbReference>
<gene>
    <name evidence="7" type="primary">ECM3_0</name>
    <name evidence="7" type="ORF">A0H81_00099</name>
</gene>
<keyword evidence="3 6" id="KW-1133">Transmembrane helix</keyword>
<keyword evidence="4 6" id="KW-0472">Membrane</keyword>
<evidence type="ECO:0000256" key="6">
    <source>
        <dbReference type="SAM" id="Phobius"/>
    </source>
</evidence>
<dbReference type="InterPro" id="IPR004776">
    <property type="entry name" value="Mem_transp_PIN-like"/>
</dbReference>
<dbReference type="Proteomes" id="UP000092993">
    <property type="component" value="Unassembled WGS sequence"/>
</dbReference>
<name>A0A1C7MTC9_GRIFR</name>
<feature type="transmembrane region" description="Helical" evidence="6">
    <location>
        <begin position="22"/>
        <end position="45"/>
    </location>
</feature>
<feature type="transmembrane region" description="Helical" evidence="6">
    <location>
        <begin position="57"/>
        <end position="75"/>
    </location>
</feature>
<reference evidence="7 8" key="1">
    <citation type="submission" date="2016-03" db="EMBL/GenBank/DDBJ databases">
        <title>Whole genome sequencing of Grifola frondosa 9006-11.</title>
        <authorList>
            <person name="Min B."/>
            <person name="Park H."/>
            <person name="Kim J.-G."/>
            <person name="Cho H."/>
            <person name="Oh Y.-L."/>
            <person name="Kong W.-S."/>
            <person name="Choi I.-G."/>
        </authorList>
    </citation>
    <scope>NUCLEOTIDE SEQUENCE [LARGE SCALE GENOMIC DNA]</scope>
    <source>
        <strain evidence="7 8">9006-11</strain>
    </source>
</reference>
<comment type="subcellular location">
    <subcellularLocation>
        <location evidence="1">Membrane</location>
        <topology evidence="1">Multi-pass membrane protein</topology>
    </subcellularLocation>
</comment>
<evidence type="ECO:0000256" key="2">
    <source>
        <dbReference type="ARBA" id="ARBA00022692"/>
    </source>
</evidence>
<organism evidence="7 8">
    <name type="scientific">Grifola frondosa</name>
    <name type="common">Maitake</name>
    <name type="synonym">Polyporus frondosus</name>
    <dbReference type="NCBI Taxonomy" id="5627"/>
    <lineage>
        <taxon>Eukaryota</taxon>
        <taxon>Fungi</taxon>
        <taxon>Dikarya</taxon>
        <taxon>Basidiomycota</taxon>
        <taxon>Agaricomycotina</taxon>
        <taxon>Agaricomycetes</taxon>
        <taxon>Polyporales</taxon>
        <taxon>Grifolaceae</taxon>
        <taxon>Grifola</taxon>
    </lineage>
</organism>
<evidence type="ECO:0000313" key="8">
    <source>
        <dbReference type="Proteomes" id="UP000092993"/>
    </source>
</evidence>
<dbReference type="PANTHER" id="PTHR31274">
    <property type="entry name" value="PROTEIN ECM3"/>
    <property type="match status" value="1"/>
</dbReference>
<dbReference type="EMBL" id="LUGG01000001">
    <property type="protein sequence ID" value="OBZ79636.1"/>
    <property type="molecule type" value="Genomic_DNA"/>
</dbReference>
<feature type="transmembrane region" description="Helical" evidence="6">
    <location>
        <begin position="87"/>
        <end position="108"/>
    </location>
</feature>
<feature type="region of interest" description="Disordered" evidence="5">
    <location>
        <begin position="244"/>
        <end position="267"/>
    </location>
</feature>
<feature type="non-terminal residue" evidence="7">
    <location>
        <position position="1"/>
    </location>
</feature>
<dbReference type="Pfam" id="PF03547">
    <property type="entry name" value="Mem_trans"/>
    <property type="match status" value="1"/>
</dbReference>
<dbReference type="GO" id="GO:0016020">
    <property type="term" value="C:membrane"/>
    <property type="evidence" value="ECO:0007669"/>
    <property type="project" value="UniProtKB-SubCell"/>
</dbReference>
<evidence type="ECO:0000313" key="7">
    <source>
        <dbReference type="EMBL" id="OBZ79636.1"/>
    </source>
</evidence>
<sequence length="547" mass="60576">NALNWRIDMDLPPSSYSIVRLAVFHLVLSEWIIRMICTGFGFAITKADMFPVVAARGAGQVVLNIALPCLMFSRIVPAFNSQNIGKLGPLVLVAVLYEVMGIFIAWVVKQFFWVPHRFRYGIIMAGGWGNYGDIPTSVIMSITALAPFNPSTDEDLSVAYLSAILLVWFITLFPLGGYRLIAMDFRGPEVEDEDVQEAMRLKRRAMLKAISELPHTLTKHHSHPQDIEIQDLCKTEKEKCRHSKTEAVAAEDDIHDSSHASTPAECDDIDIDGEQEHLSFHEDGTTAVQSEADPSGRSSQAPSEFISSRATSPAPSITHVATTHRGSYAAHGPPHRCASARPHHLYAPHAGSAPCHSRASSCAHYYPALTHDHTRVPDRSRHPAKSALRLRAQRTHPHPSRARRAAAARVHNGRRLLRRRRERPRGPDLPRLRARAAEGAAAPVARAAARRDMRARGGKMVVMPVMGVVVCEGLTDVGVIDRNDKVLRFVCIFFSCLPTATVQVYLTQIYSSAGNAEHISAFLIPQYILMLFGMTILTAYSIHLLFY</sequence>
<protein>
    <submittedName>
        <fullName evidence="7">Protein ECM3</fullName>
    </submittedName>
</protein>
<feature type="transmembrane region" description="Helical" evidence="6">
    <location>
        <begin position="158"/>
        <end position="178"/>
    </location>
</feature>
<feature type="transmembrane region" description="Helical" evidence="6">
    <location>
        <begin position="486"/>
        <end position="506"/>
    </location>
</feature>
<evidence type="ECO:0000256" key="1">
    <source>
        <dbReference type="ARBA" id="ARBA00004141"/>
    </source>
</evidence>
<feature type="transmembrane region" description="Helical" evidence="6">
    <location>
        <begin position="527"/>
        <end position="546"/>
    </location>
</feature>
<proteinExistence type="predicted"/>
<keyword evidence="8" id="KW-1185">Reference proteome</keyword>
<evidence type="ECO:0000256" key="4">
    <source>
        <dbReference type="ARBA" id="ARBA00023136"/>
    </source>
</evidence>
<dbReference type="InterPro" id="IPR040254">
    <property type="entry name" value="Ecm3-like"/>
</dbReference>
<dbReference type="OrthoDB" id="435607at2759"/>
<accession>A0A1C7MTC9</accession>
<dbReference type="AlphaFoldDB" id="A0A1C7MTC9"/>
<dbReference type="PANTHER" id="PTHR31274:SF1">
    <property type="entry name" value="AGL149CP"/>
    <property type="match status" value="1"/>
</dbReference>
<keyword evidence="2 6" id="KW-0812">Transmembrane</keyword>
<comment type="caution">
    <text evidence="7">The sequence shown here is derived from an EMBL/GenBank/DDBJ whole genome shotgun (WGS) entry which is preliminary data.</text>
</comment>
<feature type="transmembrane region" description="Helical" evidence="6">
    <location>
        <begin position="120"/>
        <end position="146"/>
    </location>
</feature>
<evidence type="ECO:0000256" key="5">
    <source>
        <dbReference type="SAM" id="MobiDB-lite"/>
    </source>
</evidence>
<feature type="region of interest" description="Disordered" evidence="5">
    <location>
        <begin position="285"/>
        <end position="315"/>
    </location>
</feature>
<feature type="compositionally biased region" description="Polar residues" evidence="5">
    <location>
        <begin position="296"/>
        <end position="315"/>
    </location>
</feature>
<evidence type="ECO:0000256" key="3">
    <source>
        <dbReference type="ARBA" id="ARBA00022989"/>
    </source>
</evidence>